<organism evidence="2 5">
    <name type="scientific">Citrobacter braakii</name>
    <dbReference type="NCBI Taxonomy" id="57706"/>
    <lineage>
        <taxon>Bacteria</taxon>
        <taxon>Pseudomonadati</taxon>
        <taxon>Pseudomonadota</taxon>
        <taxon>Gammaproteobacteria</taxon>
        <taxon>Enterobacterales</taxon>
        <taxon>Enterobacteriaceae</taxon>
        <taxon>Citrobacter</taxon>
        <taxon>Citrobacter freundii complex</taxon>
    </lineage>
</organism>
<accession>A0A1R0FPY1</accession>
<reference evidence="3 4" key="1">
    <citation type="submission" date="2017-01" db="EMBL/GenBank/DDBJ databases">
        <title>First report of the plasmid-mediated mcr-1 gene in Citrobacter freudii.</title>
        <authorList>
            <person name="Liu J."/>
            <person name="Yang Y."/>
            <person name="Li Y."/>
            <person name="Liu D."/>
            <person name="Tuo H."/>
            <person name="Davis M."/>
            <person name="Zhang A."/>
        </authorList>
    </citation>
    <scope>NUCLEOTIDE SEQUENCE [LARGE SCALE GENOMIC DNA]</scope>
    <source>
        <strain evidence="3 4">SCC4</strain>
    </source>
</reference>
<dbReference type="PANTHER" id="PTHR38457">
    <property type="entry name" value="REGULATOR ABRB-RELATED"/>
    <property type="match status" value="1"/>
</dbReference>
<dbReference type="Pfam" id="PF05145">
    <property type="entry name" value="AbrB"/>
    <property type="match status" value="1"/>
</dbReference>
<feature type="transmembrane region" description="Helical" evidence="1">
    <location>
        <begin position="298"/>
        <end position="317"/>
    </location>
</feature>
<feature type="transmembrane region" description="Helical" evidence="1">
    <location>
        <begin position="78"/>
        <end position="99"/>
    </location>
</feature>
<feature type="transmembrane region" description="Helical" evidence="1">
    <location>
        <begin position="167"/>
        <end position="187"/>
    </location>
</feature>
<feature type="transmembrane region" description="Helical" evidence="1">
    <location>
        <begin position="42"/>
        <end position="66"/>
    </location>
</feature>
<keyword evidence="3" id="KW-0560">Oxidoreductase</keyword>
<feature type="transmembrane region" description="Helical" evidence="1">
    <location>
        <begin position="111"/>
        <end position="129"/>
    </location>
</feature>
<evidence type="ECO:0000313" key="3">
    <source>
        <dbReference type="EMBL" id="OLY66740.1"/>
    </source>
</evidence>
<dbReference type="GO" id="GO:0016020">
    <property type="term" value="C:membrane"/>
    <property type="evidence" value="ECO:0007669"/>
    <property type="project" value="InterPro"/>
</dbReference>
<dbReference type="GO" id="GO:0010468">
    <property type="term" value="P:regulation of gene expression"/>
    <property type="evidence" value="ECO:0007669"/>
    <property type="project" value="InterPro"/>
</dbReference>
<feature type="transmembrane region" description="Helical" evidence="1">
    <location>
        <begin position="224"/>
        <end position="250"/>
    </location>
</feature>
<keyword evidence="3" id="KW-0503">Monooxygenase</keyword>
<dbReference type="Proteomes" id="UP000185597">
    <property type="component" value="Unassembled WGS sequence"/>
</dbReference>
<dbReference type="GO" id="GO:0004497">
    <property type="term" value="F:monooxygenase activity"/>
    <property type="evidence" value="ECO:0007669"/>
    <property type="project" value="UniProtKB-KW"/>
</dbReference>
<protein>
    <submittedName>
        <fullName evidence="2">AbrB family transcriptional regulator</fullName>
    </submittedName>
    <submittedName>
        <fullName evidence="3">Ammonia monooxygenase</fullName>
    </submittedName>
</protein>
<feature type="transmembrane region" description="Helical" evidence="1">
    <location>
        <begin position="257"/>
        <end position="278"/>
    </location>
</feature>
<dbReference type="PANTHER" id="PTHR38457:SF1">
    <property type="entry name" value="REGULATOR ABRB-RELATED"/>
    <property type="match status" value="1"/>
</dbReference>
<keyword evidence="1" id="KW-0812">Transmembrane</keyword>
<evidence type="ECO:0000256" key="1">
    <source>
        <dbReference type="SAM" id="Phobius"/>
    </source>
</evidence>
<dbReference type="InterPro" id="IPR007820">
    <property type="entry name" value="AbrB_fam"/>
</dbReference>
<dbReference type="RefSeq" id="WP_016152957.1">
    <property type="nucleotide sequence ID" value="NZ_CP022049.2"/>
</dbReference>
<dbReference type="EMBL" id="JACXSK010000004">
    <property type="protein sequence ID" value="MBD3123112.1"/>
    <property type="molecule type" value="Genomic_DNA"/>
</dbReference>
<feature type="transmembrane region" description="Helical" evidence="1">
    <location>
        <begin position="136"/>
        <end position="155"/>
    </location>
</feature>
<dbReference type="OrthoDB" id="7021408at2"/>
<dbReference type="Proteomes" id="UP000605024">
    <property type="component" value="Unassembled WGS sequence"/>
</dbReference>
<reference evidence="2" key="2">
    <citation type="submission" date="2020-09" db="EMBL/GenBank/DDBJ databases">
        <title>Characterization of IncC plasmids in Enterobacterales of food-producing animals originating from China.</title>
        <authorList>
            <person name="Zhang Y."/>
            <person name="Lei C.-W."/>
        </authorList>
    </citation>
    <scope>NUCLEOTIDE SEQUENCE</scope>
    <source>
        <strain evidence="2">CC1</strain>
    </source>
</reference>
<dbReference type="AlphaFoldDB" id="A0A1R0FPY1"/>
<proteinExistence type="predicted"/>
<sequence>MKLLLGFALCILAGLGFTYCNVPLGMMFGPLITVLVLKRTGLSVPVLPGSLTVIQLSLGTSIGLLFRDFSFGAQGNIAFLLVLLLVCLSLQFTACYLWCIHRLRWSKEEALLGAVPGAMAAVLALASHVKTPPQKIIISHSLRLITLTLFAGYITGGAQTHMAMPPVLFATTNVLWLLGIVFAGYVLGKCLERFHFPAPFMITSLLCAALLHPLSSQTVFFPDIFNQFSMILMGILLGHHFIAFTLTAFLRHLWSSIQLIAIGLGVTVMMAFTAAHLLDYPFYVLMLSWVPGSVESMSFAALALNANASFVMASHIIRMLLIQTIPAIVIYRKREVIEGNSAKTSKPTRPL</sequence>
<feature type="transmembrane region" description="Helical" evidence="1">
    <location>
        <begin position="194"/>
        <end position="212"/>
    </location>
</feature>
<name>A0A1R0FPY1_CITBR</name>
<gene>
    <name evidence="3" type="ORF">BWD41_24145</name>
    <name evidence="2" type="ORF">ID160_10570</name>
</gene>
<comment type="caution">
    <text evidence="2">The sequence shown here is derived from an EMBL/GenBank/DDBJ whole genome shotgun (WGS) entry which is preliminary data.</text>
</comment>
<evidence type="ECO:0000313" key="5">
    <source>
        <dbReference type="Proteomes" id="UP000605024"/>
    </source>
</evidence>
<evidence type="ECO:0000313" key="2">
    <source>
        <dbReference type="EMBL" id="MBD3123112.1"/>
    </source>
</evidence>
<evidence type="ECO:0000313" key="4">
    <source>
        <dbReference type="Proteomes" id="UP000185597"/>
    </source>
</evidence>
<keyword evidence="1" id="KW-0472">Membrane</keyword>
<dbReference type="EMBL" id="MTCP01000019">
    <property type="protein sequence ID" value="OLY66740.1"/>
    <property type="molecule type" value="Genomic_DNA"/>
</dbReference>
<keyword evidence="1" id="KW-1133">Transmembrane helix</keyword>